<dbReference type="PANTHER" id="PTHR11104">
    <property type="entry name" value="AMINOGLYCOSIDE N3-ACETYLTRANSFERASE"/>
    <property type="match status" value="1"/>
</dbReference>
<dbReference type="EMBL" id="JAPNMI010000002">
    <property type="protein sequence ID" value="MCY0788698.1"/>
    <property type="molecule type" value="Genomic_DNA"/>
</dbReference>
<dbReference type="GO" id="GO:0046677">
    <property type="term" value="P:response to antibiotic"/>
    <property type="evidence" value="ECO:0007669"/>
    <property type="project" value="UniProtKB-KW"/>
</dbReference>
<dbReference type="Proteomes" id="UP001076655">
    <property type="component" value="Unassembled WGS sequence"/>
</dbReference>
<dbReference type="AlphaFoldDB" id="A0A9Q4GTX6"/>
<evidence type="ECO:0000256" key="5">
    <source>
        <dbReference type="ARBA" id="ARBA00023315"/>
    </source>
</evidence>
<evidence type="ECO:0000256" key="3">
    <source>
        <dbReference type="ARBA" id="ARBA00012882"/>
    </source>
</evidence>
<keyword evidence="5 7" id="KW-0012">Acyltransferase</keyword>
<evidence type="ECO:0000256" key="6">
    <source>
        <dbReference type="ARBA" id="ARBA00052868"/>
    </source>
</evidence>
<organism evidence="8 9">
    <name type="scientific">Morganella morganii</name>
    <name type="common">Proteus morganii</name>
    <dbReference type="NCBI Taxonomy" id="582"/>
    <lineage>
        <taxon>Bacteria</taxon>
        <taxon>Pseudomonadati</taxon>
        <taxon>Pseudomonadota</taxon>
        <taxon>Gammaproteobacteria</taxon>
        <taxon>Enterobacterales</taxon>
        <taxon>Morganellaceae</taxon>
        <taxon>Morganella</taxon>
    </lineage>
</organism>
<comment type="function">
    <text evidence="1">Resistance to antibiotics containing the 2-deoxy-streptamine ring including gentamicin, kanamycin, tobramycin, neomycin and apramycin.</text>
</comment>
<evidence type="ECO:0000256" key="1">
    <source>
        <dbReference type="ARBA" id="ARBA00003521"/>
    </source>
</evidence>
<protein>
    <recommendedName>
        <fullName evidence="3 7">Aminoglycoside N(3)-acetyltransferase</fullName>
        <ecNumber evidence="7">2.3.1.-</ecNumber>
    </recommendedName>
</protein>
<dbReference type="SUPFAM" id="SSF110710">
    <property type="entry name" value="TTHA0583/YokD-like"/>
    <property type="match status" value="1"/>
</dbReference>
<dbReference type="Pfam" id="PF02522">
    <property type="entry name" value="Antibiotic_NAT"/>
    <property type="match status" value="1"/>
</dbReference>
<name>A0A9Q4GTX6_MORMO</name>
<dbReference type="InterPro" id="IPR028345">
    <property type="entry name" value="Antibiotic_NAT-like"/>
</dbReference>
<accession>A0A9Q4GTX6</accession>
<proteinExistence type="inferred from homology"/>
<gene>
    <name evidence="8" type="primary">aac(3)</name>
    <name evidence="8" type="ORF">N0392_03205</name>
</gene>
<reference evidence="8" key="1">
    <citation type="submission" date="2022-08" db="EMBL/GenBank/DDBJ databases">
        <authorList>
            <person name="Dale J.L."/>
        </authorList>
    </citation>
    <scope>NUCLEOTIDE SEQUENCE</scope>
    <source>
        <strain evidence="8">2022EL-00758</strain>
    </source>
</reference>
<comment type="caution">
    <text evidence="8">The sequence shown here is derived from an EMBL/GenBank/DDBJ whole genome shotgun (WGS) entry which is preliminary data.</text>
</comment>
<keyword evidence="4 7" id="KW-0808">Transferase</keyword>
<evidence type="ECO:0000313" key="9">
    <source>
        <dbReference type="Proteomes" id="UP001076655"/>
    </source>
</evidence>
<evidence type="ECO:0000256" key="4">
    <source>
        <dbReference type="ARBA" id="ARBA00022679"/>
    </source>
</evidence>
<sequence length="279" mass="30347">MQKMIAVGDEYYWSQPVLAEQLRLLGLQPGDAVMVHASLRAAGPCLNGADDLIDALLQCTGENGTLLCYVNWLENYEDSTGDDGCVPAALKPLITPFDVRTSRANPDHGVFAECFRTRPGALRSANPGASVAAIGAKAAYFTENHPLCYGYGEDSPFARLVAEDGKVLMPGAPADTMSLLHHAESIAPLRNKRIRRKELPLRRADGSTDWVMSEEFDTADPVCDCFPEGYFAQIVADFCQQNNNVRQGNVGSAAALLVSAREMRDFAVSWMMAYQHNAG</sequence>
<evidence type="ECO:0000256" key="2">
    <source>
        <dbReference type="ARBA" id="ARBA00006383"/>
    </source>
</evidence>
<evidence type="ECO:0000256" key="7">
    <source>
        <dbReference type="RuleBase" id="RU365031"/>
    </source>
</evidence>
<dbReference type="NCBIfam" id="NF033082">
    <property type="entry name" value="AAC_3"/>
    <property type="match status" value="1"/>
</dbReference>
<comment type="catalytic activity">
    <reaction evidence="6 7">
        <text>a 2-deoxystreptamine antibiotic + acetyl-CoA = an N(3)-acetyl-2-deoxystreptamine antibiotic + CoA + H(+)</text>
        <dbReference type="Rhea" id="RHEA:12665"/>
        <dbReference type="ChEBI" id="CHEBI:15378"/>
        <dbReference type="ChEBI" id="CHEBI:57287"/>
        <dbReference type="ChEBI" id="CHEBI:57288"/>
        <dbReference type="ChEBI" id="CHEBI:57921"/>
        <dbReference type="ChEBI" id="CHEBI:77452"/>
        <dbReference type="EC" id="2.3.1.81"/>
    </reaction>
</comment>
<keyword evidence="7" id="KW-0046">Antibiotic resistance</keyword>
<evidence type="ECO:0000313" key="8">
    <source>
        <dbReference type="EMBL" id="MCY0788698.1"/>
    </source>
</evidence>
<dbReference type="InterPro" id="IPR003679">
    <property type="entry name" value="Amioglycoside_AcTrfase"/>
</dbReference>
<dbReference type="EC" id="2.3.1.-" evidence="7"/>
<comment type="similarity">
    <text evidence="2 7">Belongs to the antibiotic N-acetyltransferase family.</text>
</comment>
<dbReference type="GO" id="GO:0046353">
    <property type="term" value="F:aminoglycoside 3-N-acetyltransferase activity"/>
    <property type="evidence" value="ECO:0007669"/>
    <property type="project" value="UniProtKB-EC"/>
</dbReference>
<dbReference type="RefSeq" id="WP_260249232.1">
    <property type="nucleotide sequence ID" value="NZ_JALMEJ010000004.1"/>
</dbReference>
<dbReference type="PANTHER" id="PTHR11104:SF0">
    <property type="entry name" value="SPBETA PROPHAGE-DERIVED AMINOGLYCOSIDE N(3')-ACETYLTRANSFERASE-LIKE PROTEIN YOKD"/>
    <property type="match status" value="1"/>
</dbReference>